<evidence type="ECO:0000259" key="12">
    <source>
        <dbReference type="PROSITE" id="PS51177"/>
    </source>
</evidence>
<dbReference type="NCBIfam" id="TIGR00187">
    <property type="entry name" value="ribE"/>
    <property type="match status" value="1"/>
</dbReference>
<feature type="repeat" description="Lumazine-binding" evidence="11">
    <location>
        <begin position="103"/>
        <end position="199"/>
    </location>
</feature>
<keyword evidence="7" id="KW-0686">Riboflavin biosynthesis</keyword>
<evidence type="ECO:0000313" key="13">
    <source>
        <dbReference type="EMBL" id="EFG56244.1"/>
    </source>
</evidence>
<evidence type="ECO:0000256" key="1">
    <source>
        <dbReference type="ARBA" id="ARBA00000968"/>
    </source>
</evidence>
<dbReference type="GO" id="GO:0009231">
    <property type="term" value="P:riboflavin biosynthetic process"/>
    <property type="evidence" value="ECO:0007669"/>
    <property type="project" value="UniProtKB-KW"/>
</dbReference>
<sequence length="204" mass="22758">MKGSKMFSGVVAGKAEIASINKKDETIQMTVAYTRNLLTNIKIGDSISINGTCLTVEKFNDHQFQVTMMPQTYEKTTFKNLQVGDKVNVEQAMKADGRFEGHIVTGHIDNVIKVAKRKINENAIELWFTIPARLESQIVPQGSVALNGVSLTVMDVKNHKFSIGLIPHTQDKTNLVHLQVDDEVNLETDILGKYVQANLNKEKF</sequence>
<dbReference type="GO" id="GO:0004746">
    <property type="term" value="F:riboflavin synthase activity"/>
    <property type="evidence" value="ECO:0007669"/>
    <property type="project" value="UniProtKB-UniRule"/>
</dbReference>
<dbReference type="Gene3D" id="2.40.30.20">
    <property type="match status" value="2"/>
</dbReference>
<feature type="domain" description="Lumazine-binding" evidence="12">
    <location>
        <begin position="6"/>
        <end position="102"/>
    </location>
</feature>
<evidence type="ECO:0000256" key="11">
    <source>
        <dbReference type="PROSITE-ProRule" id="PRU00524"/>
    </source>
</evidence>
<dbReference type="FunFam" id="2.40.30.20:FF:000004">
    <property type="entry name" value="Riboflavin synthase, alpha subunit"/>
    <property type="match status" value="1"/>
</dbReference>
<evidence type="ECO:0000256" key="9">
    <source>
        <dbReference type="ARBA" id="ARBA00022737"/>
    </source>
</evidence>
<evidence type="ECO:0000256" key="5">
    <source>
        <dbReference type="ARBA" id="ARBA00012827"/>
    </source>
</evidence>
<evidence type="ECO:0000313" key="14">
    <source>
        <dbReference type="Proteomes" id="UP000004069"/>
    </source>
</evidence>
<dbReference type="SUPFAM" id="SSF63380">
    <property type="entry name" value="Riboflavin synthase domain-like"/>
    <property type="match status" value="2"/>
</dbReference>
<comment type="pathway">
    <text evidence="3">Cofactor biosynthesis; riboflavin biosynthesis; riboflavin from 2-hydroxy-3-oxobutyl phosphate and 5-amino-6-(D-ribitylamino)uracil: step 2/2.</text>
</comment>
<dbReference type="PANTHER" id="PTHR21098:SF0">
    <property type="entry name" value="RIBOFLAVIN SYNTHASE"/>
    <property type="match status" value="1"/>
</dbReference>
<dbReference type="InterPro" id="IPR017938">
    <property type="entry name" value="Riboflavin_synthase-like_b-brl"/>
</dbReference>
<dbReference type="CDD" id="cd00402">
    <property type="entry name" value="Riboflavin_synthase_like"/>
    <property type="match status" value="1"/>
</dbReference>
<gene>
    <name evidence="13" type="primary">ribE</name>
    <name evidence="13" type="ORF">HMPREF0493_0062</name>
</gene>
<dbReference type="FunFam" id="2.40.30.20:FF:000003">
    <property type="entry name" value="Riboflavin synthase, alpha subunit"/>
    <property type="match status" value="1"/>
</dbReference>
<dbReference type="NCBIfam" id="NF006767">
    <property type="entry name" value="PRK09289.1"/>
    <property type="match status" value="1"/>
</dbReference>
<name>D4YRD4_9LACO</name>
<dbReference type="InterPro" id="IPR023366">
    <property type="entry name" value="ATP_synth_asu-like_sf"/>
</dbReference>
<keyword evidence="9" id="KW-0677">Repeat</keyword>
<comment type="catalytic activity">
    <reaction evidence="1">
        <text>2 6,7-dimethyl-8-(1-D-ribityl)lumazine + H(+) = 5-amino-6-(D-ribitylamino)uracil + riboflavin</text>
        <dbReference type="Rhea" id="RHEA:20772"/>
        <dbReference type="ChEBI" id="CHEBI:15378"/>
        <dbReference type="ChEBI" id="CHEBI:15934"/>
        <dbReference type="ChEBI" id="CHEBI:57986"/>
        <dbReference type="ChEBI" id="CHEBI:58201"/>
        <dbReference type="EC" id="2.5.1.9"/>
    </reaction>
</comment>
<evidence type="ECO:0000256" key="2">
    <source>
        <dbReference type="ARBA" id="ARBA00002803"/>
    </source>
</evidence>
<evidence type="ECO:0000256" key="4">
    <source>
        <dbReference type="ARBA" id="ARBA00011233"/>
    </source>
</evidence>
<dbReference type="eggNOG" id="COG0307">
    <property type="taxonomic scope" value="Bacteria"/>
</dbReference>
<dbReference type="Pfam" id="PF00677">
    <property type="entry name" value="Lum_binding"/>
    <property type="match status" value="2"/>
</dbReference>
<dbReference type="PANTHER" id="PTHR21098">
    <property type="entry name" value="RIBOFLAVIN SYNTHASE ALPHA CHAIN"/>
    <property type="match status" value="1"/>
</dbReference>
<dbReference type="InterPro" id="IPR001783">
    <property type="entry name" value="Lumazine-bd"/>
</dbReference>
<comment type="function">
    <text evidence="2">Catalyzes the dismutation of two molecules of 6,7-dimethyl-8-ribityllumazine, resulting in the formation of riboflavin and 5-amino-6-(D-ribitylamino)uracil.</text>
</comment>
<protein>
    <recommendedName>
        <fullName evidence="6 10">Riboflavin synthase</fullName>
        <ecNumber evidence="5 10">2.5.1.9</ecNumber>
    </recommendedName>
</protein>
<comment type="caution">
    <text evidence="13">The sequence shown here is derived from an EMBL/GenBank/DDBJ whole genome shotgun (WGS) entry which is preliminary data.</text>
</comment>
<keyword evidence="8 13" id="KW-0808">Transferase</keyword>
<dbReference type="InterPro" id="IPR026017">
    <property type="entry name" value="Lumazine-bd_dom"/>
</dbReference>
<dbReference type="PROSITE" id="PS51177">
    <property type="entry name" value="LUMAZINE_BIND"/>
    <property type="match status" value="2"/>
</dbReference>
<evidence type="ECO:0000256" key="7">
    <source>
        <dbReference type="ARBA" id="ARBA00022619"/>
    </source>
</evidence>
<dbReference type="PIRSF" id="PIRSF000498">
    <property type="entry name" value="Riboflavin_syn_A"/>
    <property type="match status" value="1"/>
</dbReference>
<keyword evidence="14" id="KW-1185">Reference proteome</keyword>
<evidence type="ECO:0000256" key="8">
    <source>
        <dbReference type="ARBA" id="ARBA00022679"/>
    </source>
</evidence>
<accession>D4YRD4</accession>
<proteinExistence type="predicted"/>
<organism evidence="13 14">
    <name type="scientific">Lactobacillus amylolyticus DSM 11664</name>
    <dbReference type="NCBI Taxonomy" id="585524"/>
    <lineage>
        <taxon>Bacteria</taxon>
        <taxon>Bacillati</taxon>
        <taxon>Bacillota</taxon>
        <taxon>Bacilli</taxon>
        <taxon>Lactobacillales</taxon>
        <taxon>Lactobacillaceae</taxon>
        <taxon>Lactobacillus</taxon>
    </lineage>
</organism>
<comment type="subunit">
    <text evidence="4">Homotrimer.</text>
</comment>
<dbReference type="NCBIfam" id="NF009566">
    <property type="entry name" value="PRK13020.1"/>
    <property type="match status" value="1"/>
</dbReference>
<evidence type="ECO:0000256" key="6">
    <source>
        <dbReference type="ARBA" id="ARBA00013950"/>
    </source>
</evidence>
<evidence type="ECO:0000256" key="10">
    <source>
        <dbReference type="NCBIfam" id="TIGR00187"/>
    </source>
</evidence>
<reference evidence="13 14" key="1">
    <citation type="submission" date="2010-04" db="EMBL/GenBank/DDBJ databases">
        <authorList>
            <person name="Muzny D."/>
            <person name="Qin X."/>
            <person name="Deng J."/>
            <person name="Jiang H."/>
            <person name="Liu Y."/>
            <person name="Qu J."/>
            <person name="Song X.-Z."/>
            <person name="Zhang L."/>
            <person name="Thornton R."/>
            <person name="Coyle M."/>
            <person name="Francisco L."/>
            <person name="Jackson L."/>
            <person name="Javaid M."/>
            <person name="Korchina V."/>
            <person name="Kovar C."/>
            <person name="Mata R."/>
            <person name="Mathew T."/>
            <person name="Ngo R."/>
            <person name="Nguyen L."/>
            <person name="Nguyen N."/>
            <person name="Okwuonu G."/>
            <person name="Ongeri F."/>
            <person name="Pham C."/>
            <person name="Simmons D."/>
            <person name="Wilczek-Boney K."/>
            <person name="Hale W."/>
            <person name="Jakkamsetti A."/>
            <person name="Pham P."/>
            <person name="Ruth R."/>
            <person name="San Lucas F."/>
            <person name="Warren J."/>
            <person name="Zhang J."/>
            <person name="Zhao Z."/>
            <person name="Zhou C."/>
            <person name="Zhu D."/>
            <person name="Lee S."/>
            <person name="Bess C."/>
            <person name="Blankenburg K."/>
            <person name="Forbes L."/>
            <person name="Fu Q."/>
            <person name="Gubbala S."/>
            <person name="Hirani K."/>
            <person name="Jayaseelan J.C."/>
            <person name="Lara F."/>
            <person name="Munidasa M."/>
            <person name="Palculict T."/>
            <person name="Patil S."/>
            <person name="Pu L.-L."/>
            <person name="Saada N."/>
            <person name="Tang L."/>
            <person name="Weissenberger G."/>
            <person name="Zhu Y."/>
            <person name="Hemphill L."/>
            <person name="Shang Y."/>
            <person name="Youmans B."/>
            <person name="Ayvaz T."/>
            <person name="Ross M."/>
            <person name="Santibanez J."/>
            <person name="Aqrawi P."/>
            <person name="Gross S."/>
            <person name="Joshi V."/>
            <person name="Fowler G."/>
            <person name="Nazareth L."/>
            <person name="Reid J."/>
            <person name="Worley K."/>
            <person name="Petrosino J."/>
            <person name="Highlander S."/>
            <person name="Gibbs R."/>
        </authorList>
    </citation>
    <scope>NUCLEOTIDE SEQUENCE [LARGE SCALE GENOMIC DNA]</scope>
    <source>
        <strain evidence="13 14">DSM 11664</strain>
    </source>
</reference>
<dbReference type="EMBL" id="ADNY01000004">
    <property type="protein sequence ID" value="EFG56244.1"/>
    <property type="molecule type" value="Genomic_DNA"/>
</dbReference>
<dbReference type="Proteomes" id="UP000004069">
    <property type="component" value="Unassembled WGS sequence"/>
</dbReference>
<dbReference type="AlphaFoldDB" id="D4YRD4"/>
<evidence type="ECO:0000256" key="3">
    <source>
        <dbReference type="ARBA" id="ARBA00004887"/>
    </source>
</evidence>
<feature type="domain" description="Lumazine-binding" evidence="12">
    <location>
        <begin position="103"/>
        <end position="199"/>
    </location>
</feature>
<feature type="repeat" description="Lumazine-binding" evidence="11">
    <location>
        <begin position="6"/>
        <end position="102"/>
    </location>
</feature>
<dbReference type="PATRIC" id="fig|585524.9.peg.1487"/>
<dbReference type="EC" id="2.5.1.9" evidence="5 10"/>